<organism evidence="2 3">
    <name type="scientific">Adiantum capillus-veneris</name>
    <name type="common">Maidenhair fern</name>
    <dbReference type="NCBI Taxonomy" id="13818"/>
    <lineage>
        <taxon>Eukaryota</taxon>
        <taxon>Viridiplantae</taxon>
        <taxon>Streptophyta</taxon>
        <taxon>Embryophyta</taxon>
        <taxon>Tracheophyta</taxon>
        <taxon>Polypodiopsida</taxon>
        <taxon>Polypodiidae</taxon>
        <taxon>Polypodiales</taxon>
        <taxon>Pteridineae</taxon>
        <taxon>Pteridaceae</taxon>
        <taxon>Vittarioideae</taxon>
        <taxon>Adiantum</taxon>
    </lineage>
</organism>
<comment type="caution">
    <text evidence="2">The sequence shown here is derived from an EMBL/GenBank/DDBJ whole genome shotgun (WGS) entry which is preliminary data.</text>
</comment>
<keyword evidence="1" id="KW-0732">Signal</keyword>
<keyword evidence="3" id="KW-1185">Reference proteome</keyword>
<protein>
    <submittedName>
        <fullName evidence="2">Uncharacterized protein</fullName>
    </submittedName>
</protein>
<feature type="signal peptide" evidence="1">
    <location>
        <begin position="1"/>
        <end position="28"/>
    </location>
</feature>
<name>A0A9D4UWU9_ADICA</name>
<sequence length="108" mass="11411">MAKAAGVISFLVLALVATSFLQGPIAYAGRESGGMRRMLQVDGIISAACNGVACTREFYNTEYVTCDSNPGETLPAYSNCCVLQSCQPNTSGCSLHLQDDQDTVACTF</sequence>
<dbReference type="Proteomes" id="UP000886520">
    <property type="component" value="Chromosome 9"/>
</dbReference>
<feature type="chain" id="PRO_5038723657" evidence="1">
    <location>
        <begin position="29"/>
        <end position="108"/>
    </location>
</feature>
<proteinExistence type="predicted"/>
<dbReference type="AlphaFoldDB" id="A0A9D4UWU9"/>
<accession>A0A9D4UWU9</accession>
<reference evidence="2" key="1">
    <citation type="submission" date="2021-01" db="EMBL/GenBank/DDBJ databases">
        <title>Adiantum capillus-veneris genome.</title>
        <authorList>
            <person name="Fang Y."/>
            <person name="Liao Q."/>
        </authorList>
    </citation>
    <scope>NUCLEOTIDE SEQUENCE</scope>
    <source>
        <strain evidence="2">H3</strain>
        <tissue evidence="2">Leaf</tissue>
    </source>
</reference>
<gene>
    <name evidence="2" type="ORF">GOP47_0009472</name>
</gene>
<dbReference type="EMBL" id="JABFUD020000009">
    <property type="protein sequence ID" value="KAI5075396.1"/>
    <property type="molecule type" value="Genomic_DNA"/>
</dbReference>
<evidence type="ECO:0000313" key="2">
    <source>
        <dbReference type="EMBL" id="KAI5075396.1"/>
    </source>
</evidence>
<evidence type="ECO:0000256" key="1">
    <source>
        <dbReference type="SAM" id="SignalP"/>
    </source>
</evidence>
<evidence type="ECO:0000313" key="3">
    <source>
        <dbReference type="Proteomes" id="UP000886520"/>
    </source>
</evidence>